<evidence type="ECO:0000256" key="6">
    <source>
        <dbReference type="ARBA" id="ARBA00023136"/>
    </source>
</evidence>
<evidence type="ECO:0000259" key="8">
    <source>
        <dbReference type="Pfam" id="PF02397"/>
    </source>
</evidence>
<dbReference type="GO" id="GO:0016780">
    <property type="term" value="F:phosphotransferase activity, for other substituted phosphate groups"/>
    <property type="evidence" value="ECO:0007669"/>
    <property type="project" value="TreeGrafter"/>
</dbReference>
<dbReference type="EMBL" id="FMKA01000002">
    <property type="protein sequence ID" value="SCP95765.1"/>
    <property type="molecule type" value="Genomic_DNA"/>
</dbReference>
<comment type="similarity">
    <text evidence="2">Belongs to the bacterial sugar transferase family.</text>
</comment>
<keyword evidence="5 7" id="KW-1133">Transmembrane helix</keyword>
<dbReference type="AlphaFoldDB" id="A0A1D3TQD5"/>
<feature type="transmembrane region" description="Helical" evidence="7">
    <location>
        <begin position="113"/>
        <end position="132"/>
    </location>
</feature>
<dbReference type="Proteomes" id="UP000199315">
    <property type="component" value="Unassembled WGS sequence"/>
</dbReference>
<dbReference type="NCBIfam" id="TIGR03025">
    <property type="entry name" value="EPS_sugtrans"/>
    <property type="match status" value="1"/>
</dbReference>
<evidence type="ECO:0000313" key="10">
    <source>
        <dbReference type="Proteomes" id="UP000199315"/>
    </source>
</evidence>
<evidence type="ECO:0000256" key="2">
    <source>
        <dbReference type="ARBA" id="ARBA00006464"/>
    </source>
</evidence>
<evidence type="ECO:0000256" key="5">
    <source>
        <dbReference type="ARBA" id="ARBA00022989"/>
    </source>
</evidence>
<dbReference type="InterPro" id="IPR017475">
    <property type="entry name" value="EPS_sugar_tfrase"/>
</dbReference>
<dbReference type="OrthoDB" id="9808602at2"/>
<accession>A0A1D3TQD5</accession>
<reference evidence="9 10" key="1">
    <citation type="submission" date="2016-09" db="EMBL/GenBank/DDBJ databases">
        <authorList>
            <person name="Capua I."/>
            <person name="De Benedictis P."/>
            <person name="Joannis T."/>
            <person name="Lombin L.H."/>
            <person name="Cattoli G."/>
        </authorList>
    </citation>
    <scope>NUCLEOTIDE SEQUENCE [LARGE SCALE GENOMIC DNA]</scope>
    <source>
        <strain evidence="9 10">GluBS11</strain>
    </source>
</reference>
<proteinExistence type="inferred from homology"/>
<evidence type="ECO:0000313" key="9">
    <source>
        <dbReference type="EMBL" id="SCP95765.1"/>
    </source>
</evidence>
<evidence type="ECO:0000256" key="3">
    <source>
        <dbReference type="ARBA" id="ARBA00022679"/>
    </source>
</evidence>
<dbReference type="PANTHER" id="PTHR30576:SF0">
    <property type="entry name" value="UNDECAPRENYL-PHOSPHATE N-ACETYLGALACTOSAMINYL 1-PHOSPHATE TRANSFERASE-RELATED"/>
    <property type="match status" value="1"/>
</dbReference>
<keyword evidence="3 9" id="KW-0808">Transferase</keyword>
<feature type="transmembrane region" description="Helical" evidence="7">
    <location>
        <begin position="89"/>
        <end position="107"/>
    </location>
</feature>
<dbReference type="GO" id="GO:0016020">
    <property type="term" value="C:membrane"/>
    <property type="evidence" value="ECO:0007669"/>
    <property type="project" value="UniProtKB-SubCell"/>
</dbReference>
<sequence>MIKDNQKHFNRLHVVIDAFVIAVTYALAWLLKFKSGIFYNPGLYLSVQVYFSALAFIVPVYLILYYAFNLYTPKRVQGRRLEAANIVKANTIGLLLFFVVLYIIKQVDFSRSMIFIFYCINIAAEVLVRNVIRYSLRNIRKKGFNLKHILLVGYSRAAEEYIDRIRANPQWGYVVRGILDDNVERGTIYKGIKVLGRIDNLFVILPENKLDEIAITLSINEYAKLEHIVSLCEKSGVHTKFIPDYNNIIPTKPYTEDLLGLPVINIRRVPLTNTLNMISKRMVDIVGAAAAIILFSPVMLVTAIIIRLTSKGPLIYAQERVGLHNKTFRMYKFRSMEVQAPKEEQSAWTVKNDPRVTGIGKFIRKTSIDEFPQFFNVLMGDMSLVGPRPERPFFVEKFREEIPRYMVKHQVRPGLTGWAQVNGYRGDTSIRKRIDHDLYYIENWTMGFDIKILFLTVFKGFVNKNAY</sequence>
<dbReference type="Pfam" id="PF13727">
    <property type="entry name" value="CoA_binding_3"/>
    <property type="match status" value="1"/>
</dbReference>
<dbReference type="PANTHER" id="PTHR30576">
    <property type="entry name" value="COLANIC BIOSYNTHESIS UDP-GLUCOSE LIPID CARRIER TRANSFERASE"/>
    <property type="match status" value="1"/>
</dbReference>
<dbReference type="STRING" id="1619234.SAMN05421730_1002184"/>
<dbReference type="InterPro" id="IPR003362">
    <property type="entry name" value="Bact_transf"/>
</dbReference>
<gene>
    <name evidence="9" type="ORF">SAMN05421730_1002184</name>
</gene>
<protein>
    <submittedName>
        <fullName evidence="9">Undecaprenyl-phosphate glucose phosphotransferase</fullName>
    </submittedName>
</protein>
<keyword evidence="10" id="KW-1185">Reference proteome</keyword>
<feature type="transmembrane region" description="Helical" evidence="7">
    <location>
        <begin position="12"/>
        <end position="31"/>
    </location>
</feature>
<organism evidence="9 10">
    <name type="scientific">Anaerobium acetethylicum</name>
    <dbReference type="NCBI Taxonomy" id="1619234"/>
    <lineage>
        <taxon>Bacteria</taxon>
        <taxon>Bacillati</taxon>
        <taxon>Bacillota</taxon>
        <taxon>Clostridia</taxon>
        <taxon>Lachnospirales</taxon>
        <taxon>Lachnospiraceae</taxon>
        <taxon>Anaerobium</taxon>
    </lineage>
</organism>
<feature type="transmembrane region" description="Helical" evidence="7">
    <location>
        <begin position="285"/>
        <end position="306"/>
    </location>
</feature>
<feature type="domain" description="Bacterial sugar transferase" evidence="8">
    <location>
        <begin position="280"/>
        <end position="460"/>
    </location>
</feature>
<dbReference type="Gene3D" id="3.40.50.720">
    <property type="entry name" value="NAD(P)-binding Rossmann-like Domain"/>
    <property type="match status" value="1"/>
</dbReference>
<evidence type="ECO:0000256" key="1">
    <source>
        <dbReference type="ARBA" id="ARBA00004141"/>
    </source>
</evidence>
<dbReference type="RefSeq" id="WP_091230400.1">
    <property type="nucleotide sequence ID" value="NZ_FMKA01000002.1"/>
</dbReference>
<evidence type="ECO:0000256" key="7">
    <source>
        <dbReference type="SAM" id="Phobius"/>
    </source>
</evidence>
<dbReference type="NCBIfam" id="TIGR03023">
    <property type="entry name" value="WcaJ_sugtrans"/>
    <property type="match status" value="1"/>
</dbReference>
<dbReference type="Pfam" id="PF02397">
    <property type="entry name" value="Bac_transf"/>
    <property type="match status" value="1"/>
</dbReference>
<evidence type="ECO:0000256" key="4">
    <source>
        <dbReference type="ARBA" id="ARBA00022692"/>
    </source>
</evidence>
<feature type="transmembrane region" description="Helical" evidence="7">
    <location>
        <begin position="43"/>
        <end position="68"/>
    </location>
</feature>
<keyword evidence="4 7" id="KW-0812">Transmembrane</keyword>
<comment type="subcellular location">
    <subcellularLocation>
        <location evidence="1">Membrane</location>
        <topology evidence="1">Multi-pass membrane protein</topology>
    </subcellularLocation>
</comment>
<dbReference type="InterPro" id="IPR017473">
    <property type="entry name" value="Undecaprenyl-P_gluc_Ptfrase"/>
</dbReference>
<keyword evidence="6 7" id="KW-0472">Membrane</keyword>
<name>A0A1D3TQD5_9FIRM</name>